<evidence type="ECO:0000313" key="1">
    <source>
        <dbReference type="EMBL" id="KAG6967851.1"/>
    </source>
</evidence>
<sequence>MGDGAIGFVFRDSAPKTIEASSSVDCRYMYLELHAIQVGWHQTRCHRRVVRVCRPVVSLLNNTRWRWTRQCHESSSACNWTAAALPARENDAGGR</sequence>
<reference evidence="1" key="1">
    <citation type="submission" date="2021-01" db="EMBL/GenBank/DDBJ databases">
        <title>Phytophthora aleatoria, a newly-described species from Pinus radiata is distinct from Phytophthora cactorum isolates based on comparative genomics.</title>
        <authorList>
            <person name="Mcdougal R."/>
            <person name="Panda P."/>
            <person name="Williams N."/>
            <person name="Studholme D.J."/>
        </authorList>
    </citation>
    <scope>NUCLEOTIDE SEQUENCE</scope>
    <source>
        <strain evidence="1">NZFS 3830</strain>
    </source>
</reference>
<dbReference type="Proteomes" id="UP000688947">
    <property type="component" value="Unassembled WGS sequence"/>
</dbReference>
<accession>A0A8T1USM8</accession>
<organism evidence="1 2">
    <name type="scientific">Phytophthora cactorum</name>
    <dbReference type="NCBI Taxonomy" id="29920"/>
    <lineage>
        <taxon>Eukaryota</taxon>
        <taxon>Sar</taxon>
        <taxon>Stramenopiles</taxon>
        <taxon>Oomycota</taxon>
        <taxon>Peronosporomycetes</taxon>
        <taxon>Peronosporales</taxon>
        <taxon>Peronosporaceae</taxon>
        <taxon>Phytophthora</taxon>
    </lineage>
</organism>
<gene>
    <name evidence="1" type="ORF">JG687_00004063</name>
</gene>
<dbReference type="AlphaFoldDB" id="A0A8T1USM8"/>
<name>A0A8T1USM8_9STRA</name>
<comment type="caution">
    <text evidence="1">The sequence shown here is derived from an EMBL/GenBank/DDBJ whole genome shotgun (WGS) entry which is preliminary data.</text>
</comment>
<evidence type="ECO:0000313" key="2">
    <source>
        <dbReference type="Proteomes" id="UP000688947"/>
    </source>
</evidence>
<proteinExistence type="predicted"/>
<dbReference type="EMBL" id="JAENGZ010000134">
    <property type="protein sequence ID" value="KAG6967851.1"/>
    <property type="molecule type" value="Genomic_DNA"/>
</dbReference>
<protein>
    <submittedName>
        <fullName evidence="1">Uncharacterized protein</fullName>
    </submittedName>
</protein>